<dbReference type="GO" id="GO:0009102">
    <property type="term" value="P:biotin biosynthetic process"/>
    <property type="evidence" value="ECO:0007669"/>
    <property type="project" value="TreeGrafter"/>
</dbReference>
<accession>A0A8H7NC19</accession>
<keyword evidence="4 5" id="KW-0663">Pyridoxal phosphate</keyword>
<evidence type="ECO:0000313" key="8">
    <source>
        <dbReference type="Proteomes" id="UP000616885"/>
    </source>
</evidence>
<dbReference type="GO" id="GO:0030170">
    <property type="term" value="F:pyridoxal phosphate binding"/>
    <property type="evidence" value="ECO:0007669"/>
    <property type="project" value="InterPro"/>
</dbReference>
<dbReference type="InterPro" id="IPR004839">
    <property type="entry name" value="Aminotransferase_I/II_large"/>
</dbReference>
<evidence type="ECO:0000313" key="7">
    <source>
        <dbReference type="EMBL" id="KAF9752892.1"/>
    </source>
</evidence>
<dbReference type="Gene3D" id="3.40.640.10">
    <property type="entry name" value="Type I PLP-dependent aspartate aminotransferase-like (Major domain)"/>
    <property type="match status" value="1"/>
</dbReference>
<comment type="caution">
    <text evidence="7">The sequence shown here is derived from an EMBL/GenBank/DDBJ whole genome shotgun (WGS) entry which is preliminary data.</text>
</comment>
<dbReference type="PROSITE" id="PS00599">
    <property type="entry name" value="AA_TRANSFER_CLASS_2"/>
    <property type="match status" value="1"/>
</dbReference>
<dbReference type="PANTHER" id="PTHR13693">
    <property type="entry name" value="CLASS II AMINOTRANSFERASE/8-AMINO-7-OXONONANOATE SYNTHASE"/>
    <property type="match status" value="1"/>
</dbReference>
<sequence>MDTKPPSGLEQALAAKLAKRELQSRLRRLTINPSGNIDFSSNSYLSLSDVPELRKSFLDLVQVHASQQSSVTSSTFLGSGGSRLLDGNSTFTESIERDIATFHGAPAGLFFNSGFDAQVGLLSCLPQPGDIFIYDELIHASAHDGMRQSRAAQRLPFSHNLVHATSESQVRSVSLPSLDQALCKVLSSNDGQIIKQGKASVFVVVESVYSMDGDVAPLLEIVNTVRQRLPHGNGYIIVDEAHSTGLFGQNGRGLVCELGLEKDIFARVHTFGKAIGASGAIVLSSPVVREYLINYARTLIYTTAMSFPNLASIRVVYDFLASGSSDVLLRRLRTLVQRMHRQLLSICAEGKVSPTLLRVRIEAPATPIIPLFTSKPRKLAQYCGQNGITVRPIVPPTVPRGTERVRICVHAGNTIEEVDGFARVVKGWVSSITRGQTGDKKKPNYESKADGVILSIEIIIKESPSGPSVTLDEMNNLARREAIVDAYADVLTY</sequence>
<gene>
    <name evidence="7" type="ORF">IM811_011650</name>
</gene>
<evidence type="ECO:0000259" key="6">
    <source>
        <dbReference type="Pfam" id="PF00155"/>
    </source>
</evidence>
<dbReference type="InterPro" id="IPR015421">
    <property type="entry name" value="PyrdxlP-dep_Trfase_major"/>
</dbReference>
<dbReference type="SUPFAM" id="SSF53383">
    <property type="entry name" value="PLP-dependent transferases"/>
    <property type="match status" value="1"/>
</dbReference>
<keyword evidence="3" id="KW-0808">Transferase</keyword>
<name>A0A8H7NC19_BIOOC</name>
<comment type="similarity">
    <text evidence="2">Belongs to the class-II pyridoxal-phosphate-dependent aminotransferase family. BioF subfamily.</text>
</comment>
<evidence type="ECO:0000256" key="5">
    <source>
        <dbReference type="RuleBase" id="RU003693"/>
    </source>
</evidence>
<comment type="cofactor">
    <cofactor evidence="1 5">
        <name>pyridoxal 5'-phosphate</name>
        <dbReference type="ChEBI" id="CHEBI:597326"/>
    </cofactor>
</comment>
<reference evidence="7" key="1">
    <citation type="submission" date="2020-10" db="EMBL/GenBank/DDBJ databases">
        <title>High-Quality Genome Resource of Clonostachys rosea strain S41 by Oxford Nanopore Long-Read Sequencing.</title>
        <authorList>
            <person name="Wang H."/>
        </authorList>
    </citation>
    <scope>NUCLEOTIDE SEQUENCE</scope>
    <source>
        <strain evidence="7">S41</strain>
    </source>
</reference>
<dbReference type="InterPro" id="IPR001917">
    <property type="entry name" value="Aminotrans_II_pyridoxalP_BS"/>
</dbReference>
<dbReference type="Pfam" id="PF00155">
    <property type="entry name" value="Aminotran_1_2"/>
    <property type="match status" value="1"/>
</dbReference>
<dbReference type="GO" id="GO:0016740">
    <property type="term" value="F:transferase activity"/>
    <property type="evidence" value="ECO:0007669"/>
    <property type="project" value="UniProtKB-KW"/>
</dbReference>
<protein>
    <recommendedName>
        <fullName evidence="6">Aminotransferase class I/classII large domain-containing protein</fullName>
    </recommendedName>
</protein>
<dbReference type="InterPro" id="IPR015422">
    <property type="entry name" value="PyrdxlP-dep_Trfase_small"/>
</dbReference>
<dbReference type="InterPro" id="IPR015424">
    <property type="entry name" value="PyrdxlP-dep_Trfase"/>
</dbReference>
<dbReference type="Gene3D" id="3.90.1150.10">
    <property type="entry name" value="Aspartate Aminotransferase, domain 1"/>
    <property type="match status" value="1"/>
</dbReference>
<organism evidence="7 8">
    <name type="scientific">Bionectria ochroleuca</name>
    <name type="common">Gliocladium roseum</name>
    <dbReference type="NCBI Taxonomy" id="29856"/>
    <lineage>
        <taxon>Eukaryota</taxon>
        <taxon>Fungi</taxon>
        <taxon>Dikarya</taxon>
        <taxon>Ascomycota</taxon>
        <taxon>Pezizomycotina</taxon>
        <taxon>Sordariomycetes</taxon>
        <taxon>Hypocreomycetidae</taxon>
        <taxon>Hypocreales</taxon>
        <taxon>Bionectriaceae</taxon>
        <taxon>Clonostachys</taxon>
    </lineage>
</organism>
<evidence type="ECO:0000256" key="3">
    <source>
        <dbReference type="ARBA" id="ARBA00022679"/>
    </source>
</evidence>
<dbReference type="InterPro" id="IPR050087">
    <property type="entry name" value="AON_synthase_class-II"/>
</dbReference>
<evidence type="ECO:0000256" key="2">
    <source>
        <dbReference type="ARBA" id="ARBA00010008"/>
    </source>
</evidence>
<dbReference type="Proteomes" id="UP000616885">
    <property type="component" value="Unassembled WGS sequence"/>
</dbReference>
<evidence type="ECO:0000256" key="4">
    <source>
        <dbReference type="ARBA" id="ARBA00022898"/>
    </source>
</evidence>
<feature type="domain" description="Aminotransferase class I/classII large" evidence="6">
    <location>
        <begin position="37"/>
        <end position="423"/>
    </location>
</feature>
<dbReference type="EMBL" id="JADCTT010000004">
    <property type="protein sequence ID" value="KAF9752892.1"/>
    <property type="molecule type" value="Genomic_DNA"/>
</dbReference>
<evidence type="ECO:0000256" key="1">
    <source>
        <dbReference type="ARBA" id="ARBA00001933"/>
    </source>
</evidence>
<dbReference type="PANTHER" id="PTHR13693:SF77">
    <property type="entry name" value="8-AMINO-7-OXONONANOATE SYNTHASE"/>
    <property type="match status" value="1"/>
</dbReference>
<dbReference type="AlphaFoldDB" id="A0A8H7NC19"/>
<proteinExistence type="inferred from homology"/>